<protein>
    <submittedName>
        <fullName evidence="1">Uncharacterized protein</fullName>
    </submittedName>
</protein>
<comment type="caution">
    <text evidence="1">The sequence shown here is derived from an EMBL/GenBank/DDBJ whole genome shotgun (WGS) entry which is preliminary data.</text>
</comment>
<proteinExistence type="predicted"/>
<dbReference type="EMBL" id="DUZY01000002">
    <property type="protein sequence ID" value="DAD27190.1"/>
    <property type="molecule type" value="Genomic_DNA"/>
</dbReference>
<evidence type="ECO:0000313" key="2">
    <source>
        <dbReference type="Proteomes" id="UP000607653"/>
    </source>
</evidence>
<accession>A0A822Y3N9</accession>
<sequence length="56" mass="6812">MKETVIVFRRSLRHGDRNFAQQIRLLLLKRSIRKKRVYRGLGVFWPIKRRLCAFPS</sequence>
<dbReference type="AlphaFoldDB" id="A0A822Y3N9"/>
<evidence type="ECO:0000313" key="1">
    <source>
        <dbReference type="EMBL" id="DAD27190.1"/>
    </source>
</evidence>
<dbReference type="Proteomes" id="UP000607653">
    <property type="component" value="Unassembled WGS sequence"/>
</dbReference>
<organism evidence="1 2">
    <name type="scientific">Nelumbo nucifera</name>
    <name type="common">Sacred lotus</name>
    <dbReference type="NCBI Taxonomy" id="4432"/>
    <lineage>
        <taxon>Eukaryota</taxon>
        <taxon>Viridiplantae</taxon>
        <taxon>Streptophyta</taxon>
        <taxon>Embryophyta</taxon>
        <taxon>Tracheophyta</taxon>
        <taxon>Spermatophyta</taxon>
        <taxon>Magnoliopsida</taxon>
        <taxon>Proteales</taxon>
        <taxon>Nelumbonaceae</taxon>
        <taxon>Nelumbo</taxon>
    </lineage>
</organism>
<gene>
    <name evidence="1" type="ORF">HUJ06_028658</name>
</gene>
<name>A0A822Y3N9_NELNU</name>
<reference evidence="1 2" key="1">
    <citation type="journal article" date="2020" name="Mol. Biol. Evol.">
        <title>Distinct Expression and Methylation Patterns for Genes with Different Fates following a Single Whole-Genome Duplication in Flowering Plants.</title>
        <authorList>
            <person name="Shi T."/>
            <person name="Rahmani R.S."/>
            <person name="Gugger P.F."/>
            <person name="Wang M."/>
            <person name="Li H."/>
            <person name="Zhang Y."/>
            <person name="Li Z."/>
            <person name="Wang Q."/>
            <person name="Van de Peer Y."/>
            <person name="Marchal K."/>
            <person name="Chen J."/>
        </authorList>
    </citation>
    <scope>NUCLEOTIDE SEQUENCE [LARGE SCALE GENOMIC DNA]</scope>
    <source>
        <tissue evidence="1">Leaf</tissue>
    </source>
</reference>
<keyword evidence="2" id="KW-1185">Reference proteome</keyword>